<accession>A0AAP8MG72</accession>
<name>A0AAP8MG72_9GAMM</name>
<reference evidence="2 3" key="1">
    <citation type="submission" date="2018-01" db="EMBL/GenBank/DDBJ databases">
        <title>The draft genome sequence of Halioglobus japonicus S1-36.</title>
        <authorList>
            <person name="Du Z.-J."/>
            <person name="Shi M.-J."/>
        </authorList>
    </citation>
    <scope>NUCLEOTIDE SEQUENCE [LARGE SCALE GENOMIC DNA]</scope>
    <source>
        <strain evidence="2 3">S1-36</strain>
    </source>
</reference>
<keyword evidence="1" id="KW-0472">Membrane</keyword>
<proteinExistence type="predicted"/>
<feature type="transmembrane region" description="Helical" evidence="1">
    <location>
        <begin position="138"/>
        <end position="157"/>
    </location>
</feature>
<protein>
    <submittedName>
        <fullName evidence="2">DUF3267 domain-containing protein</fullName>
    </submittedName>
</protein>
<dbReference type="InterPro" id="IPR021683">
    <property type="entry name" value="DUF3267"/>
</dbReference>
<dbReference type="EMBL" id="PKUR01000002">
    <property type="protein sequence ID" value="PLW86824.1"/>
    <property type="molecule type" value="Genomic_DNA"/>
</dbReference>
<gene>
    <name evidence="2" type="ORF">C0029_10630</name>
</gene>
<evidence type="ECO:0000256" key="1">
    <source>
        <dbReference type="SAM" id="Phobius"/>
    </source>
</evidence>
<keyword evidence="1" id="KW-1133">Transmembrane helix</keyword>
<keyword evidence="1" id="KW-0812">Transmembrane</keyword>
<dbReference type="Pfam" id="PF11667">
    <property type="entry name" value="DUF3267"/>
    <property type="match status" value="1"/>
</dbReference>
<evidence type="ECO:0000313" key="2">
    <source>
        <dbReference type="EMBL" id="PLW86824.1"/>
    </source>
</evidence>
<evidence type="ECO:0000313" key="3">
    <source>
        <dbReference type="Proteomes" id="UP000235162"/>
    </source>
</evidence>
<comment type="caution">
    <text evidence="2">The sequence shown here is derived from an EMBL/GenBank/DDBJ whole genome shotgun (WGS) entry which is preliminary data.</text>
</comment>
<organism evidence="2 3">
    <name type="scientific">Halioglobus japonicus</name>
    <dbReference type="NCBI Taxonomy" id="930805"/>
    <lineage>
        <taxon>Bacteria</taxon>
        <taxon>Pseudomonadati</taxon>
        <taxon>Pseudomonadota</taxon>
        <taxon>Gammaproteobacteria</taxon>
        <taxon>Cellvibrionales</taxon>
        <taxon>Halieaceae</taxon>
        <taxon>Halioglobus</taxon>
    </lineage>
</organism>
<feature type="transmembrane region" description="Helical" evidence="1">
    <location>
        <begin position="7"/>
        <end position="29"/>
    </location>
</feature>
<dbReference type="Proteomes" id="UP000235162">
    <property type="component" value="Unassembled WGS sequence"/>
</dbReference>
<feature type="transmembrane region" description="Helical" evidence="1">
    <location>
        <begin position="195"/>
        <end position="215"/>
    </location>
</feature>
<feature type="transmembrane region" description="Helical" evidence="1">
    <location>
        <begin position="221"/>
        <end position="246"/>
    </location>
</feature>
<dbReference type="AlphaFoldDB" id="A0AAP8MG72"/>
<keyword evidence="3" id="KW-1185">Reference proteome</keyword>
<sequence length="267" mass="29742">MKVAVIWVARVAFLYCFYQILCGPYHVIFTIGLDSPEIKELWGAVFQMWSFYIPAALVALVLAIPLSPRIPDEIHFRWGEITTEPIPTPEVPENCKPLAYDVSTKTFVVLCTAAGVLVAAPIAVLSKLLGILPPNEPVYYVIAGIGGFWMAPFHEGIHAAAVPARFRESLWFGVWPKRLLMYVFFSAELSVGRMAYILMLPFLLLTVLPMIATAFTSHETAYFIAAFALGHAMSCGGDFMSLLLILRKTPAKAVLLFTHNRLFLKMQ</sequence>
<feature type="transmembrane region" description="Helical" evidence="1">
    <location>
        <begin position="106"/>
        <end position="126"/>
    </location>
</feature>
<feature type="transmembrane region" description="Helical" evidence="1">
    <location>
        <begin position="49"/>
        <end position="67"/>
    </location>
</feature>
<dbReference type="RefSeq" id="WP_084199614.1">
    <property type="nucleotide sequence ID" value="NZ_BMYL01000009.1"/>
</dbReference>
<dbReference type="KEGG" id="hja:BST95_11630"/>